<dbReference type="RefSeq" id="WP_071826877.1">
    <property type="nucleotide sequence ID" value="NZ_AP027963.1"/>
</dbReference>
<dbReference type="InterPro" id="IPR042186">
    <property type="entry name" value="FimD_plug_dom"/>
</dbReference>
<keyword evidence="5 9" id="KW-0812">Transmembrane</keyword>
<dbReference type="InterPro" id="IPR043142">
    <property type="entry name" value="PapC-like_C_sf"/>
</dbReference>
<dbReference type="EMBL" id="WTQJ01000090">
    <property type="protein sequence ID" value="MWR13607.1"/>
    <property type="molecule type" value="Genomic_DNA"/>
</dbReference>
<dbReference type="Pfam" id="PF13953">
    <property type="entry name" value="PapC_C"/>
    <property type="match status" value="1"/>
</dbReference>
<proteinExistence type="inferred from homology"/>
<dbReference type="PANTHER" id="PTHR30451">
    <property type="entry name" value="OUTER MEMBRANE USHER PROTEIN"/>
    <property type="match status" value="1"/>
</dbReference>
<gene>
    <name evidence="10" type="ORF">GQA06_07305</name>
</gene>
<dbReference type="Gene3D" id="2.60.40.3110">
    <property type="match status" value="1"/>
</dbReference>
<evidence type="ECO:0000256" key="2">
    <source>
        <dbReference type="ARBA" id="ARBA00008064"/>
    </source>
</evidence>
<reference evidence="10 11" key="1">
    <citation type="submission" date="2019-12" db="EMBL/GenBank/DDBJ databases">
        <title>Enteriobacteria Tanzani isolates_8377-8380.</title>
        <authorList>
            <person name="Subbiah M."/>
            <person name="Call D."/>
        </authorList>
    </citation>
    <scope>NUCLEOTIDE SEQUENCE [LARGE SCALE GENOMIC DNA]</scope>
    <source>
        <strain evidence="10 11">8380wG1</strain>
    </source>
</reference>
<dbReference type="GO" id="GO:0009279">
    <property type="term" value="C:cell outer membrane"/>
    <property type="evidence" value="ECO:0007669"/>
    <property type="project" value="UniProtKB-SubCell"/>
</dbReference>
<sequence>MTTPFNGTKFPLSPLACLVAFSLLPCAYSAMAAEEAVEFDNTFLMGAGAKNIDVNRYSDGNPALPGRHDVSVFINNKPISNLSIEFIEIANSRSAKPCISASTLLQLHIRLPDNLDDTAILQKRDSTAQDCLNLEVAIPQSSLTYNSNDQRMDINVPQLWLQKTYANYVDPSLWDEGINAAMFSYTLNGWRSESPDQTAESTYAGLMGGFNLWGWHFRSHGNYSWDKESGGSFEFQDKYLQRDITRLRSQLVVGETNTTGETFDSVRIRGVRLYSESRMLPPTLASYAPVIRGVANSNAKVTITQNGYKIYETTVPPGPFAIDDLSPAGFGADLEVTVTESDGSQRTFTQAYSSVIQMMRPGVGKWDISAGEIKKDELKDKPNLIQGTYYYGLSNTFTGYTGLQMTDNGYWAGLLGLGMNTSLGAFSLDVTQSHTEIPNDKTYEGQSYRISWNKYFAPTETSLNIAAYRYSTKNYLGLNDALTLINAANHPYDEGYKGIVSYGRMKNQFSVSLNQTLKNSERDYGSFYLNGTWTDYWATNESQSSFAFGYSSGFDWASYSVSLQRTYDEDNNKDDSIYLSLTIPLDKLFGSDSREGGFRTLNTSVNSDMKGSSQYNANATGYSQDNRWNYSVNTSYNALKETESLKTISGFTSYESPWGTLSGSVSASSDHSRQYGVSTDGGFVLHRHGLTFSNDSFTDSDTLALVNAPGAKGAQINFGSSTVDRFGYGVTSALSPYHENTVALNVDNLDEDVELKSTSTVAIPRQGAIIFSHFDTDTGRSAILNLLRSDKQPVPFASDVTDSSGQSIGTVGQGSQAFVRGIADEGELVVSWYEKNSQKQCRIHYQIPPSPTMTGKTIVLNAVPCTLQSQERK</sequence>
<dbReference type="Gene3D" id="3.10.20.410">
    <property type="match status" value="1"/>
</dbReference>
<evidence type="ECO:0000256" key="7">
    <source>
        <dbReference type="ARBA" id="ARBA00023136"/>
    </source>
</evidence>
<dbReference type="Pfam" id="PF13954">
    <property type="entry name" value="PapC_N"/>
    <property type="match status" value="1"/>
</dbReference>
<evidence type="ECO:0000256" key="8">
    <source>
        <dbReference type="ARBA" id="ARBA00023237"/>
    </source>
</evidence>
<dbReference type="Gene3D" id="2.60.40.2610">
    <property type="entry name" value="Outer membrane usher protein FimD, plug domain"/>
    <property type="match status" value="1"/>
</dbReference>
<dbReference type="NCBIfam" id="NF007337">
    <property type="entry name" value="PRK09828.1"/>
    <property type="match status" value="1"/>
</dbReference>
<evidence type="ECO:0000256" key="5">
    <source>
        <dbReference type="ARBA" id="ARBA00022692"/>
    </source>
</evidence>
<dbReference type="GO" id="GO:0015473">
    <property type="term" value="F:fimbrial usher porin activity"/>
    <property type="evidence" value="ECO:0007669"/>
    <property type="project" value="InterPro"/>
</dbReference>
<evidence type="ECO:0000256" key="3">
    <source>
        <dbReference type="ARBA" id="ARBA00022448"/>
    </source>
</evidence>
<dbReference type="PROSITE" id="PS01151">
    <property type="entry name" value="FIMBRIAL_USHER"/>
    <property type="match status" value="1"/>
</dbReference>
<dbReference type="Pfam" id="PF00577">
    <property type="entry name" value="Usher"/>
    <property type="match status" value="1"/>
</dbReference>
<dbReference type="GO" id="GO:0009297">
    <property type="term" value="P:pilus assembly"/>
    <property type="evidence" value="ECO:0007669"/>
    <property type="project" value="InterPro"/>
</dbReference>
<comment type="similarity">
    <text evidence="2 9">Belongs to the fimbrial export usher family.</text>
</comment>
<name>A0A4C9CJI1_ECOLX</name>
<keyword evidence="7 9" id="KW-0472">Membrane</keyword>
<evidence type="ECO:0000313" key="10">
    <source>
        <dbReference type="EMBL" id="MWR13607.1"/>
    </source>
</evidence>
<keyword evidence="8 9" id="KW-0998">Cell outer membrane</keyword>
<accession>A0A4C9CJI1</accession>
<protein>
    <submittedName>
        <fullName evidence="10">Outer membrane usher protein</fullName>
    </submittedName>
</protein>
<dbReference type="AlphaFoldDB" id="A0A4C9CJI1"/>
<evidence type="ECO:0000313" key="11">
    <source>
        <dbReference type="Proteomes" id="UP000430387"/>
    </source>
</evidence>
<comment type="subcellular location">
    <subcellularLocation>
        <location evidence="1 9">Cell outer membrane</location>
        <topology evidence="1 9">Multi-pass membrane protein</topology>
    </subcellularLocation>
</comment>
<organism evidence="10 11">
    <name type="scientific">Escherichia coli</name>
    <dbReference type="NCBI Taxonomy" id="562"/>
    <lineage>
        <taxon>Bacteria</taxon>
        <taxon>Pseudomonadati</taxon>
        <taxon>Pseudomonadota</taxon>
        <taxon>Gammaproteobacteria</taxon>
        <taxon>Enterobacterales</taxon>
        <taxon>Enterobacteriaceae</taxon>
        <taxon>Escherichia</taxon>
    </lineage>
</organism>
<keyword evidence="6" id="KW-0732">Signal</keyword>
<evidence type="ECO:0000256" key="6">
    <source>
        <dbReference type="ARBA" id="ARBA00022729"/>
    </source>
</evidence>
<dbReference type="InterPro" id="IPR037224">
    <property type="entry name" value="PapC_N_sf"/>
</dbReference>
<dbReference type="Gene3D" id="2.60.40.2070">
    <property type="match status" value="1"/>
</dbReference>
<dbReference type="PANTHER" id="PTHR30451:SF3">
    <property type="entry name" value="OUTER MEMBRANE USHER PROTEIN HTRE-RELATED"/>
    <property type="match status" value="1"/>
</dbReference>
<comment type="caution">
    <text evidence="10">The sequence shown here is derived from an EMBL/GenBank/DDBJ whole genome shotgun (WGS) entry which is preliminary data.</text>
</comment>
<dbReference type="InterPro" id="IPR000015">
    <property type="entry name" value="Fimb_usher"/>
</dbReference>
<evidence type="ECO:0000256" key="9">
    <source>
        <dbReference type="RuleBase" id="RU003884"/>
    </source>
</evidence>
<keyword evidence="4" id="KW-1134">Transmembrane beta strand</keyword>
<keyword evidence="9" id="KW-1029">Fimbrium biogenesis</keyword>
<dbReference type="SUPFAM" id="SSF141729">
    <property type="entry name" value="FimD N-terminal domain-like"/>
    <property type="match status" value="1"/>
</dbReference>
<dbReference type="InterPro" id="IPR025885">
    <property type="entry name" value="PapC_N"/>
</dbReference>
<dbReference type="Proteomes" id="UP000430387">
    <property type="component" value="Unassembled WGS sequence"/>
</dbReference>
<evidence type="ECO:0000256" key="1">
    <source>
        <dbReference type="ARBA" id="ARBA00004571"/>
    </source>
</evidence>
<dbReference type="FunFam" id="2.60.40.3110:FF:000001">
    <property type="entry name" value="Putative fimbrial outer membrane usher"/>
    <property type="match status" value="1"/>
</dbReference>
<dbReference type="InterPro" id="IPR018030">
    <property type="entry name" value="Fimbrial_membr_usher_CS"/>
</dbReference>
<dbReference type="InterPro" id="IPR025949">
    <property type="entry name" value="PapC-like_C"/>
</dbReference>
<evidence type="ECO:0000256" key="4">
    <source>
        <dbReference type="ARBA" id="ARBA00022452"/>
    </source>
</evidence>
<keyword evidence="3 9" id="KW-0813">Transport</keyword>